<gene>
    <name evidence="2" type="ordered locus">PAS_chr3_1193</name>
</gene>
<name>C4R4P5_KOMPG</name>
<evidence type="ECO:0000313" key="3">
    <source>
        <dbReference type="Proteomes" id="UP000000314"/>
    </source>
</evidence>
<feature type="compositionally biased region" description="Basic residues" evidence="1">
    <location>
        <begin position="182"/>
        <end position="201"/>
    </location>
</feature>
<dbReference type="EMBL" id="FN392321">
    <property type="protein sequence ID" value="CAY70531.1"/>
    <property type="molecule type" value="Genomic_DNA"/>
</dbReference>
<reference evidence="2 3" key="1">
    <citation type="journal article" date="2009" name="Nat. Biotechnol.">
        <title>Genome sequence of the recombinant protein production host Pichia pastoris.</title>
        <authorList>
            <person name="De Schutter K."/>
            <person name="Lin Y.C."/>
            <person name="Tiels P."/>
            <person name="Van Hecke A."/>
            <person name="Glinka S."/>
            <person name="Weber-Lehmann J."/>
            <person name="Rouze P."/>
            <person name="Van de Peer Y."/>
            <person name="Callewaert N."/>
        </authorList>
    </citation>
    <scope>NUCLEOTIDE SEQUENCE [LARGE SCALE GENOMIC DNA]</scope>
    <source>
        <strain evidence="3">GS115 / ATCC 20864</strain>
    </source>
</reference>
<dbReference type="GeneID" id="8199610"/>
<dbReference type="InParanoid" id="C4R4P5"/>
<sequence>MSGLVSKWATEDSLAEKARVDDTLRRTKSKNVKQSGKLSKDQGLQSASDTPKKAKTFTKNEPLVSRWANVKDPALEEKSSKKVAQHESSGDFSKVSHAHNKDSKRQPKREHHRSEAKKEPPSAPPVDLKTNSLAQRLGQVSLEPDNHKKEYVHAPRENNGSKSSEGLKSNELAQRLGLVTAPKKKSPKKKTGGYKPPHKRDNKLEKQSESKAQEQEQDFALDETKRQELLELMEQYTSTQIDWADDFDDEL</sequence>
<dbReference type="RefSeq" id="XP_002492710.1">
    <property type="nucleotide sequence ID" value="XM_002492665.1"/>
</dbReference>
<feature type="compositionally biased region" description="Basic and acidic residues" evidence="1">
    <location>
        <begin position="73"/>
        <end position="89"/>
    </location>
</feature>
<evidence type="ECO:0000313" key="2">
    <source>
        <dbReference type="EMBL" id="CAY70531.1"/>
    </source>
</evidence>
<evidence type="ECO:0000256" key="1">
    <source>
        <dbReference type="SAM" id="MobiDB-lite"/>
    </source>
</evidence>
<dbReference type="KEGG" id="ppa:PAS_chr3_1193"/>
<proteinExistence type="predicted"/>
<accession>C4R4P5</accession>
<feature type="compositionally biased region" description="Basic and acidic residues" evidence="1">
    <location>
        <begin position="14"/>
        <end position="25"/>
    </location>
</feature>
<dbReference type="OrthoDB" id="4026813at2759"/>
<feature type="compositionally biased region" description="Basic and acidic residues" evidence="1">
    <location>
        <begin position="202"/>
        <end position="214"/>
    </location>
</feature>
<feature type="region of interest" description="Disordered" evidence="1">
    <location>
        <begin position="1"/>
        <end position="223"/>
    </location>
</feature>
<feature type="compositionally biased region" description="Polar residues" evidence="1">
    <location>
        <begin position="158"/>
        <end position="167"/>
    </location>
</feature>
<feature type="compositionally biased region" description="Polar residues" evidence="1">
    <location>
        <begin position="32"/>
        <end position="49"/>
    </location>
</feature>
<dbReference type="AlphaFoldDB" id="C4R4P5"/>
<protein>
    <submittedName>
        <fullName evidence="2">Uncharacterized protein</fullName>
    </submittedName>
</protein>
<dbReference type="Proteomes" id="UP000000314">
    <property type="component" value="Chromosome 3"/>
</dbReference>
<dbReference type="HOGENOM" id="CLU_1184880_0_0_1"/>
<keyword evidence="3" id="KW-1185">Reference proteome</keyword>
<organism evidence="2 3">
    <name type="scientific">Komagataella phaffii (strain GS115 / ATCC 20864)</name>
    <name type="common">Yeast</name>
    <name type="synonym">Pichia pastoris</name>
    <dbReference type="NCBI Taxonomy" id="644223"/>
    <lineage>
        <taxon>Eukaryota</taxon>
        <taxon>Fungi</taxon>
        <taxon>Dikarya</taxon>
        <taxon>Ascomycota</taxon>
        <taxon>Saccharomycotina</taxon>
        <taxon>Pichiomycetes</taxon>
        <taxon>Pichiales</taxon>
        <taxon>Pichiaceae</taxon>
        <taxon>Komagataella</taxon>
    </lineage>
</organism>
<feature type="compositionally biased region" description="Basic and acidic residues" evidence="1">
    <location>
        <begin position="144"/>
        <end position="156"/>
    </location>
</feature>